<reference evidence="2" key="1">
    <citation type="submission" date="2020-11" db="EMBL/GenBank/DDBJ databases">
        <authorList>
            <consortium name="DOE Joint Genome Institute"/>
            <person name="Ahrendt S."/>
            <person name="Riley R."/>
            <person name="Andreopoulos W."/>
            <person name="Labutti K."/>
            <person name="Pangilinan J."/>
            <person name="Ruiz-Duenas F.J."/>
            <person name="Barrasa J.M."/>
            <person name="Sanchez-Garcia M."/>
            <person name="Camarero S."/>
            <person name="Miyauchi S."/>
            <person name="Serrano A."/>
            <person name="Linde D."/>
            <person name="Babiker R."/>
            <person name="Drula E."/>
            <person name="Ayuso-Fernandez I."/>
            <person name="Pacheco R."/>
            <person name="Padilla G."/>
            <person name="Ferreira P."/>
            <person name="Barriuso J."/>
            <person name="Kellner H."/>
            <person name="Castanera R."/>
            <person name="Alfaro M."/>
            <person name="Ramirez L."/>
            <person name="Pisabarro A.G."/>
            <person name="Kuo A."/>
            <person name="Tritt A."/>
            <person name="Lipzen A."/>
            <person name="He G."/>
            <person name="Yan M."/>
            <person name="Ng V."/>
            <person name="Cullen D."/>
            <person name="Martin F."/>
            <person name="Rosso M.-N."/>
            <person name="Henrissat B."/>
            <person name="Hibbett D."/>
            <person name="Martinez A.T."/>
            <person name="Grigoriev I.V."/>
        </authorList>
    </citation>
    <scope>NUCLEOTIDE SEQUENCE</scope>
    <source>
        <strain evidence="2">CIRM-BRFM 674</strain>
    </source>
</reference>
<keyword evidence="3" id="KW-1185">Reference proteome</keyword>
<comment type="caution">
    <text evidence="2">The sequence shown here is derived from an EMBL/GenBank/DDBJ whole genome shotgun (WGS) entry which is preliminary data.</text>
</comment>
<proteinExistence type="predicted"/>
<dbReference type="Proteomes" id="UP000807469">
    <property type="component" value="Unassembled WGS sequence"/>
</dbReference>
<dbReference type="AlphaFoldDB" id="A0A9P6CZ70"/>
<dbReference type="EMBL" id="MU155139">
    <property type="protein sequence ID" value="KAF9484882.1"/>
    <property type="molecule type" value="Genomic_DNA"/>
</dbReference>
<protein>
    <recommendedName>
        <fullName evidence="1">DUF7330 domain-containing protein</fullName>
    </recommendedName>
</protein>
<gene>
    <name evidence="2" type="ORF">BDN70DRAFT_848791</name>
</gene>
<dbReference type="InterPro" id="IPR055754">
    <property type="entry name" value="DUF7330"/>
</dbReference>
<organism evidence="2 3">
    <name type="scientific">Pholiota conissans</name>
    <dbReference type="NCBI Taxonomy" id="109636"/>
    <lineage>
        <taxon>Eukaryota</taxon>
        <taxon>Fungi</taxon>
        <taxon>Dikarya</taxon>
        <taxon>Basidiomycota</taxon>
        <taxon>Agaricomycotina</taxon>
        <taxon>Agaricomycetes</taxon>
        <taxon>Agaricomycetidae</taxon>
        <taxon>Agaricales</taxon>
        <taxon>Agaricineae</taxon>
        <taxon>Strophariaceae</taxon>
        <taxon>Pholiota</taxon>
    </lineage>
</organism>
<dbReference type="Pfam" id="PF24016">
    <property type="entry name" value="DUF7330"/>
    <property type="match status" value="1"/>
</dbReference>
<evidence type="ECO:0000259" key="1">
    <source>
        <dbReference type="Pfam" id="PF24016"/>
    </source>
</evidence>
<feature type="domain" description="DUF7330" evidence="1">
    <location>
        <begin position="33"/>
        <end position="137"/>
    </location>
</feature>
<evidence type="ECO:0000313" key="3">
    <source>
        <dbReference type="Proteomes" id="UP000807469"/>
    </source>
</evidence>
<accession>A0A9P6CZ70</accession>
<name>A0A9P6CZ70_9AGAR</name>
<dbReference type="OrthoDB" id="3177929at2759"/>
<sequence length="202" mass="23091">MSLSDHSTLSFEKSAPLLNQLSALGTQKVKYHEDSDWDFHLDAAQKAIDLSLILPHYRARNQPVDHRMTMFVGNDASPIKLKVCRNFPRSKFHLEVTADTSDVTIWLPSDFKGTIHCTGRRSFSAGFINKVLQNVRLNEREGGEYNVEDAVVISTEGRVAFRMWDVQTCSPENVHKESFKRLFSCSRKAPETTIDWDFLLKD</sequence>
<evidence type="ECO:0000313" key="2">
    <source>
        <dbReference type="EMBL" id="KAF9484882.1"/>
    </source>
</evidence>